<keyword evidence="2 3" id="KW-0413">Isomerase</keyword>
<comment type="similarity">
    <text evidence="3">Belongs to the cyclophilin-type PPIase family.</text>
</comment>
<evidence type="ECO:0000313" key="6">
    <source>
        <dbReference type="Proteomes" id="UP000198406"/>
    </source>
</evidence>
<dbReference type="SUPFAM" id="SSF50891">
    <property type="entry name" value="Cyclophilin-like"/>
    <property type="match status" value="1"/>
</dbReference>
<evidence type="ECO:0000256" key="1">
    <source>
        <dbReference type="ARBA" id="ARBA00023110"/>
    </source>
</evidence>
<evidence type="ECO:0000256" key="2">
    <source>
        <dbReference type="ARBA" id="ARBA00023235"/>
    </source>
</evidence>
<comment type="catalytic activity">
    <reaction evidence="3">
        <text>[protein]-peptidylproline (omega=180) = [protein]-peptidylproline (omega=0)</text>
        <dbReference type="Rhea" id="RHEA:16237"/>
        <dbReference type="Rhea" id="RHEA-COMP:10747"/>
        <dbReference type="Rhea" id="RHEA-COMP:10748"/>
        <dbReference type="ChEBI" id="CHEBI:83833"/>
        <dbReference type="ChEBI" id="CHEBI:83834"/>
        <dbReference type="EC" id="5.2.1.8"/>
    </reaction>
</comment>
<gene>
    <name evidence="5" type="ORF">FisN_23Lu176</name>
</gene>
<dbReference type="EMBL" id="BDSP01000161">
    <property type="protein sequence ID" value="GAX21228.1"/>
    <property type="molecule type" value="Genomic_DNA"/>
</dbReference>
<evidence type="ECO:0000259" key="4">
    <source>
        <dbReference type="PROSITE" id="PS50072"/>
    </source>
</evidence>
<dbReference type="InterPro" id="IPR029000">
    <property type="entry name" value="Cyclophilin-like_dom_sf"/>
</dbReference>
<dbReference type="Gene3D" id="2.40.100.10">
    <property type="entry name" value="Cyclophilin-like"/>
    <property type="match status" value="1"/>
</dbReference>
<dbReference type="PROSITE" id="PS50072">
    <property type="entry name" value="CSA_PPIASE_2"/>
    <property type="match status" value="1"/>
</dbReference>
<protein>
    <recommendedName>
        <fullName evidence="3">Peptidyl-prolyl cis-trans isomerase</fullName>
        <shortName evidence="3">PPIase</shortName>
        <ecNumber evidence="3">5.2.1.8</ecNumber>
    </recommendedName>
</protein>
<sequence>MAAQPLLSFADEKQNCVPGLHNVTDDTHRIAPPRFTVSWETTADPEVDIVIEVIREWSPIGADRFYQLVLDNFYNCATFFRVVPGFVIQFGLAAEPEETAKWDHAIVDDTYNVQSNKLGTLSFAMAGPGTRTSQIFVNLADNTNLDSQGFTPFARTIAGSSVWHEIYNPTKESGGASQGKLTREGNKWILAEFPDIDLILSTSYEIIENDDDTNDTPVPASEAALDTPVPTASRNLQLVLCALEVSVLLLLIKFY</sequence>
<evidence type="ECO:0000256" key="3">
    <source>
        <dbReference type="RuleBase" id="RU363019"/>
    </source>
</evidence>
<dbReference type="GO" id="GO:0003755">
    <property type="term" value="F:peptidyl-prolyl cis-trans isomerase activity"/>
    <property type="evidence" value="ECO:0007669"/>
    <property type="project" value="UniProtKB-UniRule"/>
</dbReference>
<accession>A0A1Z5K5H2</accession>
<dbReference type="AlphaFoldDB" id="A0A1Z5K5H2"/>
<dbReference type="InterPro" id="IPR044665">
    <property type="entry name" value="E_coli_cyclophilin_A-like"/>
</dbReference>
<evidence type="ECO:0000313" key="5">
    <source>
        <dbReference type="EMBL" id="GAX21228.1"/>
    </source>
</evidence>
<dbReference type="EC" id="5.2.1.8" evidence="3"/>
<dbReference type="PRINTS" id="PR00153">
    <property type="entry name" value="CSAPPISMRASE"/>
</dbReference>
<keyword evidence="1 3" id="KW-0697">Rotamase</keyword>
<dbReference type="Proteomes" id="UP000198406">
    <property type="component" value="Unassembled WGS sequence"/>
</dbReference>
<dbReference type="Pfam" id="PF00160">
    <property type="entry name" value="Pro_isomerase"/>
    <property type="match status" value="1"/>
</dbReference>
<feature type="domain" description="PPIase cyclophilin-type" evidence="4">
    <location>
        <begin position="36"/>
        <end position="205"/>
    </location>
</feature>
<comment type="function">
    <text evidence="3">PPIases accelerate the folding of proteins. It catalyzes the cis-trans isomerization of proline imidic peptide bonds in oligopeptides.</text>
</comment>
<reference evidence="5 6" key="1">
    <citation type="journal article" date="2015" name="Plant Cell">
        <title>Oil accumulation by the oleaginous diatom Fistulifera solaris as revealed by the genome and transcriptome.</title>
        <authorList>
            <person name="Tanaka T."/>
            <person name="Maeda Y."/>
            <person name="Veluchamy A."/>
            <person name="Tanaka M."/>
            <person name="Abida H."/>
            <person name="Marechal E."/>
            <person name="Bowler C."/>
            <person name="Muto M."/>
            <person name="Sunaga Y."/>
            <person name="Tanaka M."/>
            <person name="Yoshino T."/>
            <person name="Taniguchi T."/>
            <person name="Fukuda Y."/>
            <person name="Nemoto M."/>
            <person name="Matsumoto M."/>
            <person name="Wong P.S."/>
            <person name="Aburatani S."/>
            <person name="Fujibuchi W."/>
        </authorList>
    </citation>
    <scope>NUCLEOTIDE SEQUENCE [LARGE SCALE GENOMIC DNA]</scope>
    <source>
        <strain evidence="5 6">JPCC DA0580</strain>
    </source>
</reference>
<dbReference type="PANTHER" id="PTHR43246">
    <property type="entry name" value="PEPTIDYL-PROLYL CIS-TRANS ISOMERASE CYP38, CHLOROPLASTIC"/>
    <property type="match status" value="1"/>
</dbReference>
<dbReference type="InterPro" id="IPR002130">
    <property type="entry name" value="Cyclophilin-type_PPIase_dom"/>
</dbReference>
<keyword evidence="6" id="KW-1185">Reference proteome</keyword>
<dbReference type="InParanoid" id="A0A1Z5K5H2"/>
<dbReference type="OrthoDB" id="423037at2759"/>
<proteinExistence type="inferred from homology"/>
<name>A0A1Z5K5H2_FISSO</name>
<comment type="caution">
    <text evidence="5">The sequence shown here is derived from an EMBL/GenBank/DDBJ whole genome shotgun (WGS) entry which is preliminary data.</text>
</comment>
<organism evidence="5 6">
    <name type="scientific">Fistulifera solaris</name>
    <name type="common">Oleaginous diatom</name>
    <dbReference type="NCBI Taxonomy" id="1519565"/>
    <lineage>
        <taxon>Eukaryota</taxon>
        <taxon>Sar</taxon>
        <taxon>Stramenopiles</taxon>
        <taxon>Ochrophyta</taxon>
        <taxon>Bacillariophyta</taxon>
        <taxon>Bacillariophyceae</taxon>
        <taxon>Bacillariophycidae</taxon>
        <taxon>Naviculales</taxon>
        <taxon>Naviculaceae</taxon>
        <taxon>Fistulifera</taxon>
    </lineage>
</organism>